<dbReference type="SUPFAM" id="SSF51182">
    <property type="entry name" value="RmlC-like cupins"/>
    <property type="match status" value="1"/>
</dbReference>
<dbReference type="InterPro" id="IPR029044">
    <property type="entry name" value="Nucleotide-diphossugar_trans"/>
</dbReference>
<dbReference type="RefSeq" id="WP_377943562.1">
    <property type="nucleotide sequence ID" value="NZ_JBHUCX010000035.1"/>
</dbReference>
<evidence type="ECO:0000259" key="1">
    <source>
        <dbReference type="Pfam" id="PF00483"/>
    </source>
</evidence>
<evidence type="ECO:0000313" key="4">
    <source>
        <dbReference type="Proteomes" id="UP001597079"/>
    </source>
</evidence>
<evidence type="ECO:0000259" key="2">
    <source>
        <dbReference type="Pfam" id="PF01050"/>
    </source>
</evidence>
<dbReference type="PANTHER" id="PTHR46390">
    <property type="entry name" value="MANNOSE-1-PHOSPHATE GUANYLYLTRANSFERASE"/>
    <property type="match status" value="1"/>
</dbReference>
<dbReference type="Proteomes" id="UP001597079">
    <property type="component" value="Unassembled WGS sequence"/>
</dbReference>
<feature type="domain" description="Mannose-6-phosphate isomerase type II C-terminal" evidence="2">
    <location>
        <begin position="340"/>
        <end position="441"/>
    </location>
</feature>
<gene>
    <name evidence="3" type="ORF">ACFSB2_13320</name>
</gene>
<reference evidence="4" key="1">
    <citation type="journal article" date="2019" name="Int. J. Syst. Evol. Microbiol.">
        <title>The Global Catalogue of Microorganisms (GCM) 10K type strain sequencing project: providing services to taxonomists for standard genome sequencing and annotation.</title>
        <authorList>
            <consortium name="The Broad Institute Genomics Platform"/>
            <consortium name="The Broad Institute Genome Sequencing Center for Infectious Disease"/>
            <person name="Wu L."/>
            <person name="Ma J."/>
        </authorList>
    </citation>
    <scope>NUCLEOTIDE SEQUENCE [LARGE SCALE GENOMIC DNA]</scope>
    <source>
        <strain evidence="4">CGMCC 1.12286</strain>
    </source>
</reference>
<keyword evidence="4" id="KW-1185">Reference proteome</keyword>
<dbReference type="Gene3D" id="2.60.120.10">
    <property type="entry name" value="Jelly Rolls"/>
    <property type="match status" value="1"/>
</dbReference>
<dbReference type="InterPro" id="IPR051161">
    <property type="entry name" value="Mannose-6P_isomerase_type2"/>
</dbReference>
<dbReference type="InterPro" id="IPR001538">
    <property type="entry name" value="Man6P_isomerase-2_C"/>
</dbReference>
<comment type="caution">
    <text evidence="3">The sequence shown here is derived from an EMBL/GenBank/DDBJ whole genome shotgun (WGS) entry which is preliminary data.</text>
</comment>
<feature type="domain" description="Nucleotidyl transferase" evidence="1">
    <location>
        <begin position="4"/>
        <end position="267"/>
    </location>
</feature>
<dbReference type="InterPro" id="IPR014710">
    <property type="entry name" value="RmlC-like_jellyroll"/>
</dbReference>
<dbReference type="Pfam" id="PF01050">
    <property type="entry name" value="MannoseP_isomer"/>
    <property type="match status" value="1"/>
</dbReference>
<proteinExistence type="predicted"/>
<dbReference type="CDD" id="cd02213">
    <property type="entry name" value="cupin_PMI_typeII_C"/>
    <property type="match status" value="1"/>
</dbReference>
<sequence length="460" mass="51255">MKLVLLSGGSGKRLWPMSNDIRSKQFLRVLPSAHSPRPQSMLQRVWHQLNICGLQQDTYVCASKSQAEMIQSQIGNVPLIQEPMRRDTFPAIALSTLYLLDVEGMSAEEPIAICPVDHYVDDHYFCEIQKLGALLTDAAAELALMGVEPTSPTSKFGYIVTGQKAYQQHAGLRVESFVEKPDEPKAVKLIERGALWNCGVFCFRAATILDVLAERGWPMTYAECLKTFATLPKRSFDYEVVERAKSIVVHPYRGEWNDLGTWAALSSHMSSPIVGQGIEHACEGTQIINELGIPVVGMGLKDTIIVATPDGILAADKDVSACLKDVVGDLQNRPMYEEKIWGTYRVLDYQKLADGTEVLTKNIELYPNMNISYHKHMKRSEVWTIIEGDGEVILDSGRALIGPGDVVRVYADQWHAIRTETGLKFIEVQRGSELTEEDIVRKYLTWAELETALSIGAGRV</sequence>
<dbReference type="Gene3D" id="3.90.550.10">
    <property type="entry name" value="Spore Coat Polysaccharide Biosynthesis Protein SpsA, Chain A"/>
    <property type="match status" value="1"/>
</dbReference>
<dbReference type="SUPFAM" id="SSF53448">
    <property type="entry name" value="Nucleotide-diphospho-sugar transferases"/>
    <property type="match status" value="1"/>
</dbReference>
<evidence type="ECO:0000313" key="3">
    <source>
        <dbReference type="EMBL" id="MFD1675675.1"/>
    </source>
</evidence>
<dbReference type="Pfam" id="PF00483">
    <property type="entry name" value="NTP_transferase"/>
    <property type="match status" value="1"/>
</dbReference>
<dbReference type="PANTHER" id="PTHR46390:SF1">
    <property type="entry name" value="MANNOSE-1-PHOSPHATE GUANYLYLTRANSFERASE"/>
    <property type="match status" value="1"/>
</dbReference>
<accession>A0ABW4JIS0</accession>
<name>A0ABW4JIS0_9BACL</name>
<dbReference type="InterPro" id="IPR011051">
    <property type="entry name" value="RmlC_Cupin_sf"/>
</dbReference>
<dbReference type="InterPro" id="IPR005835">
    <property type="entry name" value="NTP_transferase_dom"/>
</dbReference>
<dbReference type="EMBL" id="JBHUCX010000035">
    <property type="protein sequence ID" value="MFD1675675.1"/>
    <property type="molecule type" value="Genomic_DNA"/>
</dbReference>
<protein>
    <submittedName>
        <fullName evidence="3">Sugar phosphate nucleotidyltransferase</fullName>
    </submittedName>
</protein>
<organism evidence="3 4">
    <name type="scientific">Alicyclobacillus fodiniaquatilis</name>
    <dbReference type="NCBI Taxonomy" id="1661150"/>
    <lineage>
        <taxon>Bacteria</taxon>
        <taxon>Bacillati</taxon>
        <taxon>Bacillota</taxon>
        <taxon>Bacilli</taxon>
        <taxon>Bacillales</taxon>
        <taxon>Alicyclobacillaceae</taxon>
        <taxon>Alicyclobacillus</taxon>
    </lineage>
</organism>